<gene>
    <name evidence="2" type="ORF">K489DRAFT_431706</name>
</gene>
<protein>
    <submittedName>
        <fullName evidence="2">Uncharacterized protein</fullName>
    </submittedName>
</protein>
<dbReference type="RefSeq" id="XP_033460154.1">
    <property type="nucleotide sequence ID" value="XM_033608452.1"/>
</dbReference>
<name>A0A6J3M5G1_9PEZI</name>
<dbReference type="AlphaFoldDB" id="A0A6J3M5G1"/>
<accession>A0A6J3M5G1</accession>
<organism evidence="2">
    <name type="scientific">Dissoconium aciculare CBS 342.82</name>
    <dbReference type="NCBI Taxonomy" id="1314786"/>
    <lineage>
        <taxon>Eukaryota</taxon>
        <taxon>Fungi</taxon>
        <taxon>Dikarya</taxon>
        <taxon>Ascomycota</taxon>
        <taxon>Pezizomycotina</taxon>
        <taxon>Dothideomycetes</taxon>
        <taxon>Dothideomycetidae</taxon>
        <taxon>Mycosphaerellales</taxon>
        <taxon>Dissoconiaceae</taxon>
        <taxon>Dissoconium</taxon>
    </lineage>
</organism>
<keyword evidence="1" id="KW-1185">Reference proteome</keyword>
<sequence>MSGASATTPPFFDLGDPLFVDHAAIAATRPATFRLIPHLSDKDGKAFEFIGGVFTMNISVPAVSQQQWNENQKELAEATRRREIHTCFITGAAFSIDFGIEYASFFVEKSEPWFRFPLHGDYGRFCKANSYCIGCEYVFVLAYILFFRIGECIRWINSPVWQPPVLEAPVLHQICKEIYEHCTSKKDPENVASHSLFVHAYRTITKAKTHPAGEQDSKIKDVFLTPKPCPSQNGCALGRVNPPRDPVAESLAGFFDNR</sequence>
<dbReference type="Proteomes" id="UP000504637">
    <property type="component" value="Unplaced"/>
</dbReference>
<dbReference type="GeneID" id="54366252"/>
<evidence type="ECO:0000313" key="1">
    <source>
        <dbReference type="Proteomes" id="UP000504637"/>
    </source>
</evidence>
<reference evidence="2" key="2">
    <citation type="submission" date="2020-04" db="EMBL/GenBank/DDBJ databases">
        <authorList>
            <consortium name="NCBI Genome Project"/>
        </authorList>
    </citation>
    <scope>NUCLEOTIDE SEQUENCE</scope>
    <source>
        <strain evidence="2">CBS 342.82</strain>
    </source>
</reference>
<evidence type="ECO:0000313" key="2">
    <source>
        <dbReference type="RefSeq" id="XP_033460154.1"/>
    </source>
</evidence>
<reference evidence="2" key="1">
    <citation type="submission" date="2020-01" db="EMBL/GenBank/DDBJ databases">
        <authorList>
            <consortium name="DOE Joint Genome Institute"/>
            <person name="Haridas S."/>
            <person name="Albert R."/>
            <person name="Binder M."/>
            <person name="Bloem J."/>
            <person name="Labutti K."/>
            <person name="Salamov A."/>
            <person name="Andreopoulos B."/>
            <person name="Baker S.E."/>
            <person name="Barry K."/>
            <person name="Bills G."/>
            <person name="Bluhm B.H."/>
            <person name="Cannon C."/>
            <person name="Castanera R."/>
            <person name="Culley D.E."/>
            <person name="Daum C."/>
            <person name="Ezra D."/>
            <person name="Gonzalez J.B."/>
            <person name="Henrissat B."/>
            <person name="Kuo A."/>
            <person name="Liang C."/>
            <person name="Lipzen A."/>
            <person name="Lutzoni F."/>
            <person name="Magnuson J."/>
            <person name="Mondo S."/>
            <person name="Nolan M."/>
            <person name="Ohm R."/>
            <person name="Pangilinan J."/>
            <person name="Park H.-J."/>
            <person name="Ramirez L."/>
            <person name="Alfaro M."/>
            <person name="Sun H."/>
            <person name="Tritt A."/>
            <person name="Yoshinaga Y."/>
            <person name="Zwiers L.-H."/>
            <person name="Turgeon B.G."/>
            <person name="Goodwin S.B."/>
            <person name="Spatafora J.W."/>
            <person name="Crous P.W."/>
            <person name="Grigoriev I.V."/>
        </authorList>
    </citation>
    <scope>NUCLEOTIDE SEQUENCE</scope>
    <source>
        <strain evidence="2">CBS 342.82</strain>
    </source>
</reference>
<proteinExistence type="predicted"/>
<reference evidence="2" key="3">
    <citation type="submission" date="2025-08" db="UniProtKB">
        <authorList>
            <consortium name="RefSeq"/>
        </authorList>
    </citation>
    <scope>IDENTIFICATION</scope>
    <source>
        <strain evidence="2">CBS 342.82</strain>
    </source>
</reference>